<organism evidence="2 3">
    <name type="scientific">Symbiodinium natans</name>
    <dbReference type="NCBI Taxonomy" id="878477"/>
    <lineage>
        <taxon>Eukaryota</taxon>
        <taxon>Sar</taxon>
        <taxon>Alveolata</taxon>
        <taxon>Dinophyceae</taxon>
        <taxon>Suessiales</taxon>
        <taxon>Symbiodiniaceae</taxon>
        <taxon>Symbiodinium</taxon>
    </lineage>
</organism>
<dbReference type="SUPFAM" id="SSF75217">
    <property type="entry name" value="alpha/beta knot"/>
    <property type="match status" value="1"/>
</dbReference>
<protein>
    <submittedName>
        <fullName evidence="2">Uncharacterized protein</fullName>
    </submittedName>
</protein>
<dbReference type="Proteomes" id="UP000604046">
    <property type="component" value="Unassembled WGS sequence"/>
</dbReference>
<evidence type="ECO:0000313" key="3">
    <source>
        <dbReference type="Proteomes" id="UP000604046"/>
    </source>
</evidence>
<dbReference type="InterPro" id="IPR029026">
    <property type="entry name" value="tRNA_m1G_MTases_N"/>
</dbReference>
<dbReference type="Gene3D" id="3.40.1280.10">
    <property type="match status" value="1"/>
</dbReference>
<evidence type="ECO:0000256" key="1">
    <source>
        <dbReference type="SAM" id="MobiDB-lite"/>
    </source>
</evidence>
<comment type="caution">
    <text evidence="2">The sequence shown here is derived from an EMBL/GenBank/DDBJ whole genome shotgun (WGS) entry which is preliminary data.</text>
</comment>
<keyword evidence="3" id="KW-1185">Reference proteome</keyword>
<reference evidence="2" key="1">
    <citation type="submission" date="2021-02" db="EMBL/GenBank/DDBJ databases">
        <authorList>
            <person name="Dougan E. K."/>
            <person name="Rhodes N."/>
            <person name="Thang M."/>
            <person name="Chan C."/>
        </authorList>
    </citation>
    <scope>NUCLEOTIDE SEQUENCE</scope>
</reference>
<sequence length="87" mass="9384">MLGSGSSHLSSFRYAASTNVCRSWPKLLWRRLVSDFGATAISLGPTPLLTSQCISILQYLLDTGTDQAPKPPVDANSRGEKTTLSWG</sequence>
<gene>
    <name evidence="2" type="ORF">SNAT2548_LOCUS15478</name>
</gene>
<dbReference type="InterPro" id="IPR029028">
    <property type="entry name" value="Alpha/beta_knot_MTases"/>
</dbReference>
<name>A0A812N8I6_9DINO</name>
<evidence type="ECO:0000313" key="2">
    <source>
        <dbReference type="EMBL" id="CAE7293878.1"/>
    </source>
</evidence>
<dbReference type="AlphaFoldDB" id="A0A812N8I6"/>
<proteinExistence type="predicted"/>
<accession>A0A812N8I6</accession>
<feature type="region of interest" description="Disordered" evidence="1">
    <location>
        <begin position="65"/>
        <end position="87"/>
    </location>
</feature>
<dbReference type="EMBL" id="CAJNDS010001990">
    <property type="protein sequence ID" value="CAE7293878.1"/>
    <property type="molecule type" value="Genomic_DNA"/>
</dbReference>